<protein>
    <submittedName>
        <fullName evidence="1">Uncharacterized protein</fullName>
    </submittedName>
</protein>
<feature type="non-terminal residue" evidence="1">
    <location>
        <position position="1"/>
    </location>
</feature>
<dbReference type="EMBL" id="FNEJ01000064">
    <property type="protein sequence ID" value="SDJ60313.1"/>
    <property type="molecule type" value="Genomic_DNA"/>
</dbReference>
<reference evidence="1 2" key="1">
    <citation type="submission" date="2016-10" db="EMBL/GenBank/DDBJ databases">
        <authorList>
            <person name="de Groot N.N."/>
        </authorList>
    </citation>
    <scope>NUCLEOTIDE SEQUENCE [LARGE SCALE GENOMIC DNA]</scope>
    <source>
        <strain evidence="1 2">DSM 26424</strain>
    </source>
</reference>
<sequence length="39" mass="4179">ARRTEMSAAMTLLRLFRPALLVLALLPAGAMTHQPTSAT</sequence>
<dbReference type="AlphaFoldDB" id="A0A1G8V2N0"/>
<organism evidence="1 2">
    <name type="scientific">Salipiger marinus</name>
    <dbReference type="NCBI Taxonomy" id="555512"/>
    <lineage>
        <taxon>Bacteria</taxon>
        <taxon>Pseudomonadati</taxon>
        <taxon>Pseudomonadota</taxon>
        <taxon>Alphaproteobacteria</taxon>
        <taxon>Rhodobacterales</taxon>
        <taxon>Roseobacteraceae</taxon>
        <taxon>Salipiger</taxon>
    </lineage>
</organism>
<dbReference type="Proteomes" id="UP000199093">
    <property type="component" value="Unassembled WGS sequence"/>
</dbReference>
<gene>
    <name evidence="1" type="ORF">SAMN04487993_10641</name>
</gene>
<proteinExistence type="predicted"/>
<name>A0A1G8V2N0_9RHOB</name>
<keyword evidence="2" id="KW-1185">Reference proteome</keyword>
<evidence type="ECO:0000313" key="1">
    <source>
        <dbReference type="EMBL" id="SDJ60313.1"/>
    </source>
</evidence>
<evidence type="ECO:0000313" key="2">
    <source>
        <dbReference type="Proteomes" id="UP000199093"/>
    </source>
</evidence>
<accession>A0A1G8V2N0</accession>